<name>A0A225X1P6_9STRA</name>
<evidence type="ECO:0000256" key="2">
    <source>
        <dbReference type="SAM" id="Phobius"/>
    </source>
</evidence>
<keyword evidence="5" id="KW-1185">Reference proteome</keyword>
<dbReference type="Pfam" id="PF26605">
    <property type="entry name" value="WLGC"/>
    <property type="match status" value="1"/>
</dbReference>
<evidence type="ECO:0000313" key="4">
    <source>
        <dbReference type="EMBL" id="OWZ24055.1"/>
    </source>
</evidence>
<feature type="transmembrane region" description="Helical" evidence="2">
    <location>
        <begin position="281"/>
        <end position="301"/>
    </location>
</feature>
<dbReference type="InterPro" id="IPR058256">
    <property type="entry name" value="WLGC"/>
</dbReference>
<feature type="compositionally biased region" description="Polar residues" evidence="1">
    <location>
        <begin position="49"/>
        <end position="61"/>
    </location>
</feature>
<dbReference type="OrthoDB" id="166170at2759"/>
<keyword evidence="2" id="KW-0472">Membrane</keyword>
<comment type="caution">
    <text evidence="4">The sequence shown here is derived from an EMBL/GenBank/DDBJ whole genome shotgun (WGS) entry which is preliminary data.</text>
</comment>
<keyword evidence="2" id="KW-1133">Transmembrane helix</keyword>
<feature type="domain" description="WLGC" evidence="3">
    <location>
        <begin position="741"/>
        <end position="804"/>
    </location>
</feature>
<proteinExistence type="predicted"/>
<dbReference type="EMBL" id="NBNE01000031">
    <property type="protein sequence ID" value="OWZ24055.1"/>
    <property type="molecule type" value="Genomic_DNA"/>
</dbReference>
<evidence type="ECO:0000259" key="3">
    <source>
        <dbReference type="Pfam" id="PF26605"/>
    </source>
</evidence>
<evidence type="ECO:0000313" key="5">
    <source>
        <dbReference type="Proteomes" id="UP000198211"/>
    </source>
</evidence>
<dbReference type="Gene3D" id="3.80.10.10">
    <property type="entry name" value="Ribonuclease Inhibitor"/>
    <property type="match status" value="1"/>
</dbReference>
<feature type="transmembrane region" description="Helical" evidence="2">
    <location>
        <begin position="432"/>
        <end position="451"/>
    </location>
</feature>
<dbReference type="AlphaFoldDB" id="A0A225X1P6"/>
<dbReference type="Proteomes" id="UP000198211">
    <property type="component" value="Unassembled WGS sequence"/>
</dbReference>
<evidence type="ECO:0000256" key="1">
    <source>
        <dbReference type="SAM" id="MobiDB-lite"/>
    </source>
</evidence>
<feature type="region of interest" description="Disordered" evidence="1">
    <location>
        <begin position="40"/>
        <end position="61"/>
    </location>
</feature>
<dbReference type="InterPro" id="IPR032675">
    <property type="entry name" value="LRR_dom_sf"/>
</dbReference>
<keyword evidence="2" id="KW-0812">Transmembrane</keyword>
<feature type="transmembrane region" description="Helical" evidence="2">
    <location>
        <begin position="82"/>
        <end position="107"/>
    </location>
</feature>
<dbReference type="SUPFAM" id="SSF52058">
    <property type="entry name" value="L domain-like"/>
    <property type="match status" value="1"/>
</dbReference>
<accession>A0A225X1P6</accession>
<feature type="transmembrane region" description="Helical" evidence="2">
    <location>
        <begin position="139"/>
        <end position="164"/>
    </location>
</feature>
<organism evidence="4 5">
    <name type="scientific">Phytophthora megakarya</name>
    <dbReference type="NCBI Taxonomy" id="4795"/>
    <lineage>
        <taxon>Eukaryota</taxon>
        <taxon>Sar</taxon>
        <taxon>Stramenopiles</taxon>
        <taxon>Oomycota</taxon>
        <taxon>Peronosporomycetes</taxon>
        <taxon>Peronosporales</taxon>
        <taxon>Peronosporaceae</taxon>
        <taxon>Phytophthora</taxon>
    </lineage>
</organism>
<sequence length="804" mass="90404">MSAGQHGDSTDENDTSRGVADLVLGTDDVTVIENARSDHIHRSRRGSDKVQSCTGPVSRTSLAPRPSVTELVIAEVTTFYDVFGFLGVPMIIVFALSAIWTFTLAYIQVHATEMANSVMNTTNFDNGDFWLLPRPDDSIVISSAVILSLFGIGYASLILIMLLFARFDHNVTNSDTSDGAKSVGTAVDPHAVKCKTLHGIMAWLSQKCNIPKDIRDHYYTAVLDLPKLIFQTTTLTTYLSRGFPTPIVYLYSVLLLFNWFVACYRSQRYVVDPNLIIARLYYTYDLFFAVFAPLVVLIYFIQTFKFDRGEFATKTETIQGGSYDTVARLFGDPAQISSFCNAFHYLQFSSGDSLFFKSALNLLSLYKWRKIIMTLIHNHRERRLERERKAQVQPLPSENKPHDRAQSFKEAIVKKIEATTRAKLGKHFVPKILLSLIFFVAGSAIFVYSIGSVRSSHAVCSKFDKCVVTSYQWSFGATHCPCIVFADRQKAPRTYAEWTDPEDTTSTLAELAYAGELRIVQIINRAVPELPEELRNCHHLEQIILVYTKTLRLPEWMSEFSQLEYFHLEGDYTSKRLQIVPAGIFDNMPRLTFIHFGGIPDVEEFPSLSSLRTLRYLTLAIVSSLKEIPSFEGLSKLTFLNIVQATRAKTLPALTPLVSLKSLGLRYRTGVCCNGYVTGTCDTTSFQCVPKTGEKYPMTCTTDRVSDADKAILNMYDDTEICPNSFAYDLESAAPTEYTSDVLCGSVLYKECNLNGVQGICYNTRMMVISCVTQPAYIKMRQLQIERRVGELCNVTVEAWLGCK</sequence>
<feature type="transmembrane region" description="Helical" evidence="2">
    <location>
        <begin position="243"/>
        <end position="261"/>
    </location>
</feature>
<reference evidence="5" key="1">
    <citation type="submission" date="2017-03" db="EMBL/GenBank/DDBJ databases">
        <title>Phytopthora megakarya and P. palmivora, two closely related causual agents of cacao black pod achieved similar genome size and gene model numbers by different mechanisms.</title>
        <authorList>
            <person name="Ali S."/>
            <person name="Shao J."/>
            <person name="Larry D.J."/>
            <person name="Kronmiller B."/>
            <person name="Shen D."/>
            <person name="Strem M.D."/>
            <person name="Melnick R.L."/>
            <person name="Guiltinan M.J."/>
            <person name="Tyler B.M."/>
            <person name="Meinhardt L.W."/>
            <person name="Bailey B.A."/>
        </authorList>
    </citation>
    <scope>NUCLEOTIDE SEQUENCE [LARGE SCALE GENOMIC DNA]</scope>
    <source>
        <strain evidence="5">zdho120</strain>
    </source>
</reference>
<protein>
    <recommendedName>
        <fullName evidence="3">WLGC domain-containing protein</fullName>
    </recommendedName>
</protein>
<gene>
    <name evidence="4" type="ORF">PHMEG_000991</name>
</gene>